<feature type="domain" description="Response regulatory" evidence="3">
    <location>
        <begin position="3"/>
        <end position="115"/>
    </location>
</feature>
<dbReference type="Gene3D" id="3.40.50.2300">
    <property type="match status" value="1"/>
</dbReference>
<evidence type="ECO:0000256" key="2">
    <source>
        <dbReference type="PROSITE-ProRule" id="PRU00169"/>
    </source>
</evidence>
<proteinExistence type="predicted"/>
<dbReference type="AlphaFoldDB" id="A0A1Y5FAP4"/>
<comment type="caution">
    <text evidence="4">The sequence shown here is derived from an EMBL/GenBank/DDBJ whole genome shotgun (WGS) entry which is preliminary data.</text>
</comment>
<reference evidence="5" key="1">
    <citation type="journal article" date="2017" name="Proc. Natl. Acad. Sci. U.S.A.">
        <title>Simulation of Deepwater Horizon oil plume reveals substrate specialization within a complex community of hydrocarbon-degraders.</title>
        <authorList>
            <person name="Hu P."/>
            <person name="Dubinsky E.A."/>
            <person name="Probst A.J."/>
            <person name="Wang J."/>
            <person name="Sieber C.M.K."/>
            <person name="Tom L.M."/>
            <person name="Gardinali P."/>
            <person name="Banfield J.F."/>
            <person name="Atlas R.M."/>
            <person name="Andersen G.L."/>
        </authorList>
    </citation>
    <scope>NUCLEOTIDE SEQUENCE [LARGE SCALE GENOMIC DNA]</scope>
</reference>
<accession>A0A1Y5FAP4</accession>
<organism evidence="4 5">
    <name type="scientific">Halobacteriovorax marinus</name>
    <dbReference type="NCBI Taxonomy" id="97084"/>
    <lineage>
        <taxon>Bacteria</taxon>
        <taxon>Pseudomonadati</taxon>
        <taxon>Bdellovibrionota</taxon>
        <taxon>Bacteriovoracia</taxon>
        <taxon>Bacteriovoracales</taxon>
        <taxon>Halobacteriovoraceae</taxon>
        <taxon>Halobacteriovorax</taxon>
    </lineage>
</organism>
<feature type="modified residue" description="4-aspartylphosphate" evidence="2">
    <location>
        <position position="52"/>
    </location>
</feature>
<evidence type="ECO:0000259" key="3">
    <source>
        <dbReference type="PROSITE" id="PS50110"/>
    </source>
</evidence>
<keyword evidence="1 2" id="KW-0597">Phosphoprotein</keyword>
<dbReference type="PANTHER" id="PTHR44591">
    <property type="entry name" value="STRESS RESPONSE REGULATOR PROTEIN 1"/>
    <property type="match status" value="1"/>
</dbReference>
<dbReference type="EMBL" id="MAAO01000004">
    <property type="protein sequence ID" value="OUR98681.1"/>
    <property type="molecule type" value="Genomic_DNA"/>
</dbReference>
<dbReference type="SMART" id="SM00448">
    <property type="entry name" value="REC"/>
    <property type="match status" value="1"/>
</dbReference>
<evidence type="ECO:0000256" key="1">
    <source>
        <dbReference type="ARBA" id="ARBA00022553"/>
    </source>
</evidence>
<dbReference type="Pfam" id="PF00072">
    <property type="entry name" value="Response_reg"/>
    <property type="match status" value="1"/>
</dbReference>
<protein>
    <recommendedName>
        <fullName evidence="3">Response regulatory domain-containing protein</fullName>
    </recommendedName>
</protein>
<dbReference type="Proteomes" id="UP000196531">
    <property type="component" value="Unassembled WGS sequence"/>
</dbReference>
<gene>
    <name evidence="4" type="ORF">A9Q84_04515</name>
</gene>
<dbReference type="PROSITE" id="PS50110">
    <property type="entry name" value="RESPONSE_REGULATORY"/>
    <property type="match status" value="1"/>
</dbReference>
<dbReference type="InterPro" id="IPR001789">
    <property type="entry name" value="Sig_transdc_resp-reg_receiver"/>
</dbReference>
<name>A0A1Y5FAP4_9BACT</name>
<evidence type="ECO:0000313" key="4">
    <source>
        <dbReference type="EMBL" id="OUR98681.1"/>
    </source>
</evidence>
<dbReference type="SUPFAM" id="SSF52172">
    <property type="entry name" value="CheY-like"/>
    <property type="match status" value="1"/>
</dbReference>
<dbReference type="InterPro" id="IPR011006">
    <property type="entry name" value="CheY-like_superfamily"/>
</dbReference>
<dbReference type="GO" id="GO:0000160">
    <property type="term" value="P:phosphorelay signal transduction system"/>
    <property type="evidence" value="ECO:0007669"/>
    <property type="project" value="InterPro"/>
</dbReference>
<dbReference type="PANTHER" id="PTHR44591:SF3">
    <property type="entry name" value="RESPONSE REGULATORY DOMAIN-CONTAINING PROTEIN"/>
    <property type="match status" value="1"/>
</dbReference>
<evidence type="ECO:0000313" key="5">
    <source>
        <dbReference type="Proteomes" id="UP000196531"/>
    </source>
</evidence>
<sequence length="119" mass="13441">MRKILIVDDEEIICDLMADSFRSRGYDVMTASSGDEASRISLDNDFDLVISDVRMEKGDGLELAEILLKRDPQYPPVVFVTGYLDTQANVPSNVKKIFKKPMRFNEIASFADELFKEAA</sequence>
<dbReference type="InterPro" id="IPR050595">
    <property type="entry name" value="Bact_response_regulator"/>
</dbReference>